<dbReference type="SUPFAM" id="SSF50249">
    <property type="entry name" value="Nucleic acid-binding proteins"/>
    <property type="match status" value="1"/>
</dbReference>
<dbReference type="OrthoDB" id="9804278at2"/>
<keyword evidence="5 16" id="KW-0698">rRNA processing</keyword>
<evidence type="ECO:0000256" key="2">
    <source>
        <dbReference type="ARBA" id="ARBA00022475"/>
    </source>
</evidence>
<feature type="region of interest" description="Disordered" evidence="17">
    <location>
        <begin position="573"/>
        <end position="818"/>
    </location>
</feature>
<evidence type="ECO:0000259" key="18">
    <source>
        <dbReference type="PROSITE" id="PS50126"/>
    </source>
</evidence>
<feature type="compositionally biased region" description="Basic and acidic residues" evidence="17">
    <location>
        <begin position="681"/>
        <end position="717"/>
    </location>
</feature>
<dbReference type="InterPro" id="IPR003029">
    <property type="entry name" value="S1_domain"/>
</dbReference>
<feature type="compositionally biased region" description="Basic and acidic residues" evidence="17">
    <location>
        <begin position="791"/>
        <end position="803"/>
    </location>
</feature>
<dbReference type="InterPro" id="IPR019307">
    <property type="entry name" value="RNA-bd_AU-1/RNase_E/G"/>
</dbReference>
<keyword evidence="16" id="KW-0820">tRNA-binding</keyword>
<dbReference type="Pfam" id="PF20833">
    <property type="entry name" value="RNase_E_G_Thio"/>
    <property type="match status" value="1"/>
</dbReference>
<dbReference type="EMBL" id="FQVF01000024">
    <property type="protein sequence ID" value="SHG56826.1"/>
    <property type="molecule type" value="Genomic_DNA"/>
</dbReference>
<evidence type="ECO:0000256" key="8">
    <source>
        <dbReference type="ARBA" id="ARBA00022723"/>
    </source>
</evidence>
<dbReference type="NCBIfam" id="TIGR00757">
    <property type="entry name" value="RNaseEG"/>
    <property type="match status" value="1"/>
</dbReference>
<dbReference type="GO" id="GO:0019843">
    <property type="term" value="F:rRNA binding"/>
    <property type="evidence" value="ECO:0007669"/>
    <property type="project" value="UniProtKB-KW"/>
</dbReference>
<dbReference type="InterPro" id="IPR004659">
    <property type="entry name" value="RNase_E/G"/>
</dbReference>
<dbReference type="GO" id="GO:0008033">
    <property type="term" value="P:tRNA processing"/>
    <property type="evidence" value="ECO:0007669"/>
    <property type="project" value="UniProtKB-UniRule"/>
</dbReference>
<dbReference type="GO" id="GO:0000049">
    <property type="term" value="F:tRNA binding"/>
    <property type="evidence" value="ECO:0007669"/>
    <property type="project" value="UniProtKB-KW"/>
</dbReference>
<dbReference type="GO" id="GO:0008270">
    <property type="term" value="F:zinc ion binding"/>
    <property type="evidence" value="ECO:0007669"/>
    <property type="project" value="UniProtKB-UniRule"/>
</dbReference>
<dbReference type="InterPro" id="IPR028878">
    <property type="entry name" value="RNase_E"/>
</dbReference>
<dbReference type="SMART" id="SM00316">
    <property type="entry name" value="S1"/>
    <property type="match status" value="1"/>
</dbReference>
<feature type="binding site" evidence="16">
    <location>
        <position position="345"/>
    </location>
    <ligand>
        <name>Mg(2+)</name>
        <dbReference type="ChEBI" id="CHEBI:18420"/>
        <note>catalytic</note>
    </ligand>
</feature>
<dbReference type="CDD" id="cd04453">
    <property type="entry name" value="S1_RNase_E"/>
    <property type="match status" value="1"/>
</dbReference>
<evidence type="ECO:0000256" key="5">
    <source>
        <dbReference type="ARBA" id="ARBA00022552"/>
    </source>
</evidence>
<dbReference type="Proteomes" id="UP000184517">
    <property type="component" value="Unassembled WGS sequence"/>
</dbReference>
<keyword evidence="11 16" id="KW-0378">Hydrolase</keyword>
<dbReference type="Gene3D" id="3.40.1260.20">
    <property type="entry name" value="Ribonuclease E, catalytic domain"/>
    <property type="match status" value="1"/>
</dbReference>
<feature type="binding site" evidence="16">
    <location>
        <position position="302"/>
    </location>
    <ligand>
        <name>Mg(2+)</name>
        <dbReference type="ChEBI" id="CHEBI:18420"/>
        <note>catalytic</note>
    </ligand>
</feature>
<dbReference type="GO" id="GO:0005737">
    <property type="term" value="C:cytoplasm"/>
    <property type="evidence" value="ECO:0007669"/>
    <property type="project" value="UniProtKB-SubCell"/>
</dbReference>
<dbReference type="GO" id="GO:0008995">
    <property type="term" value="F:ribonuclease E activity"/>
    <property type="evidence" value="ECO:0007669"/>
    <property type="project" value="UniProtKB-EC"/>
</dbReference>
<organism evidence="19 20">
    <name type="scientific">Marinomonas polaris DSM 16579</name>
    <dbReference type="NCBI Taxonomy" id="1122206"/>
    <lineage>
        <taxon>Bacteria</taxon>
        <taxon>Pseudomonadati</taxon>
        <taxon>Pseudomonadota</taxon>
        <taxon>Gammaproteobacteria</taxon>
        <taxon>Oceanospirillales</taxon>
        <taxon>Oceanospirillaceae</taxon>
        <taxon>Marinomonas</taxon>
    </lineage>
</organism>
<keyword evidence="7 16" id="KW-0540">Nuclease</keyword>
<dbReference type="GO" id="GO:0006402">
    <property type="term" value="P:mRNA catabolic process"/>
    <property type="evidence" value="ECO:0007669"/>
    <property type="project" value="UniProtKB-UniRule"/>
</dbReference>
<feature type="compositionally biased region" description="Low complexity" evidence="17">
    <location>
        <begin position="721"/>
        <end position="732"/>
    </location>
</feature>
<reference evidence="20" key="1">
    <citation type="submission" date="2016-11" db="EMBL/GenBank/DDBJ databases">
        <authorList>
            <person name="Varghese N."/>
            <person name="Submissions S."/>
        </authorList>
    </citation>
    <scope>NUCLEOTIDE SEQUENCE [LARGE SCALE GENOMIC DNA]</scope>
    <source>
        <strain evidence="20">DSM 16579</strain>
    </source>
</reference>
<feature type="compositionally biased region" description="Polar residues" evidence="17">
    <location>
        <begin position="775"/>
        <end position="790"/>
    </location>
</feature>
<evidence type="ECO:0000256" key="14">
    <source>
        <dbReference type="ARBA" id="ARBA00022884"/>
    </source>
</evidence>
<sequence>MIRMLINATQQEELRVALVDGQRLYDLDIESGSREQKKSNIYKGRITRIEPSLEAAFVDFGADRHGFLPLKEISKTYFSKKSNHEGRINIKDVLSEGQEVIVQVDKEERGNKGAALTTFVSLAGRYLVLMPNNPRAGGISRRIDGDDRSHLKEAMSGLNTPENGGLIVRTAGVGRSTEELQWDLDYLDTLWSSITKAASEKPAPFLIYQESNIVIRAIRDYLREDIGEVLIDEKSAYQDAINFVMQVMPHFKSRIKMYTDSTPLFNRFQIETQIETAFQREVRLPSGGSIVIDPTEALVSIDINSARATKGGDIEETALQTNLEAADEIARQLRLRDIGGLVVIDFIDMTPVRNQKEVETRMKNALEADRARVQLGRISRFGLLEMSRQRLRPSLGETSGIVCPRCNGQGFIRDVESLALSVLRLIEEECSKERTAQIRAVLPVSVATFLLNEKRTNIAKIEKRNNVHIILVPNPHMETPHFEVERIRDDSTVVMQNENSYTLVETPEQPPYEPRKANENVRPQAAVTSIAPKAPAPEHTAPAQAAAVAPKAIKNAQNKPSLFKRFMTALFGETQSKPKQKTVSKTPPVAPSQNDRDTSSKPNGNRVNRNKRNVKHQNADRDDNNAAEKNRSTRQSRREQAEASTKGSNNNRRNNRGNKQETQEPRVEKQEAAVKATPRQPQKEVPEVKERKRDRNDNRRRNGKLKDEALEATKLQEQEDAALVEAAQNAEVENNENGDEPQRRSRRSRRSRRPQKEENNVQQENVESENDEAQSTEVTASQTEEASITSDVKHAKTEVEAKSADTTSESSTKKQLEPLKLLKLLKLRK</sequence>
<feature type="domain" description="S1 motif" evidence="18">
    <location>
        <begin position="39"/>
        <end position="119"/>
    </location>
</feature>
<dbReference type="EC" id="3.1.26.12" evidence="16"/>
<comment type="subunit">
    <text evidence="16">Component of the RNA degradosome, which is a multiprotein complex involved in RNA processing and mRNA degradation. Within the RNA degradosome, RNase E assembles into a homotetramer formed by a dimer of dimers.</text>
</comment>
<dbReference type="Pfam" id="PF00575">
    <property type="entry name" value="S1"/>
    <property type="match status" value="1"/>
</dbReference>
<comment type="similarity">
    <text evidence="16">Belongs to the RNase E/G family. RNase E subfamily.</text>
</comment>
<comment type="cofactor">
    <cofactor evidence="16">
        <name>Zn(2+)</name>
        <dbReference type="ChEBI" id="CHEBI:29105"/>
    </cofactor>
    <text evidence="16">Binds 2 Zn(2+) ions per homotetramer.</text>
</comment>
<keyword evidence="9 16" id="KW-0699">rRNA-binding</keyword>
<keyword evidence="20" id="KW-1185">Reference proteome</keyword>
<dbReference type="GO" id="GO:0006364">
    <property type="term" value="P:rRNA processing"/>
    <property type="evidence" value="ECO:0007669"/>
    <property type="project" value="UniProtKB-UniRule"/>
</dbReference>
<dbReference type="Gene3D" id="2.40.50.140">
    <property type="entry name" value="Nucleic acid-binding proteins"/>
    <property type="match status" value="1"/>
</dbReference>
<dbReference type="InterPro" id="IPR048583">
    <property type="entry name" value="RNase_E_G_thioredoxin-like"/>
</dbReference>
<dbReference type="GO" id="GO:0009898">
    <property type="term" value="C:cytoplasmic side of plasma membrane"/>
    <property type="evidence" value="ECO:0007669"/>
    <property type="project" value="UniProtKB-UniRule"/>
</dbReference>
<feature type="compositionally biased region" description="Polar residues" evidence="17">
    <location>
        <begin position="573"/>
        <end position="585"/>
    </location>
</feature>
<feature type="compositionally biased region" description="Basic residues" evidence="17">
    <location>
        <begin position="744"/>
        <end position="753"/>
    </location>
</feature>
<name>A0A1M5KVS8_9GAMM</name>
<comment type="catalytic activity">
    <reaction evidence="16">
        <text>Endonucleolytic cleavage of single-stranded RNA in A- and U-rich regions.</text>
        <dbReference type="EC" id="3.1.26.12"/>
    </reaction>
</comment>
<evidence type="ECO:0000256" key="11">
    <source>
        <dbReference type="ARBA" id="ARBA00022801"/>
    </source>
</evidence>
<feature type="region of interest" description="Required for zinc-mediated homotetramerization and catalytic activity" evidence="16">
    <location>
        <begin position="403"/>
        <end position="406"/>
    </location>
</feature>
<evidence type="ECO:0000313" key="20">
    <source>
        <dbReference type="Proteomes" id="UP000184517"/>
    </source>
</evidence>
<keyword evidence="2 16" id="KW-1003">Cell membrane</keyword>
<evidence type="ECO:0000256" key="4">
    <source>
        <dbReference type="ARBA" id="ARBA00022519"/>
    </source>
</evidence>
<dbReference type="RefSeq" id="WP_139248938.1">
    <property type="nucleotide sequence ID" value="NZ_FQVF01000024.1"/>
</dbReference>
<evidence type="ECO:0000256" key="3">
    <source>
        <dbReference type="ARBA" id="ARBA00022490"/>
    </source>
</evidence>
<dbReference type="Pfam" id="PF10150">
    <property type="entry name" value="RNase_E_G"/>
    <property type="match status" value="1"/>
</dbReference>
<evidence type="ECO:0000256" key="9">
    <source>
        <dbReference type="ARBA" id="ARBA00022730"/>
    </source>
</evidence>
<feature type="binding site" evidence="16">
    <location>
        <position position="403"/>
    </location>
    <ligand>
        <name>Zn(2+)</name>
        <dbReference type="ChEBI" id="CHEBI:29105"/>
        <note>ligand shared between dimeric partners</note>
    </ligand>
</feature>
<evidence type="ECO:0000256" key="17">
    <source>
        <dbReference type="SAM" id="MobiDB-lite"/>
    </source>
</evidence>
<feature type="compositionally biased region" description="Basic and acidic residues" evidence="17">
    <location>
        <begin position="617"/>
        <end position="641"/>
    </location>
</feature>
<keyword evidence="14 16" id="KW-0694">RNA-binding</keyword>
<keyword evidence="10 16" id="KW-0255">Endonuclease</keyword>
<dbReference type="STRING" id="1122206.SAMN02745753_04141"/>
<comment type="cofactor">
    <cofactor evidence="16">
        <name>Mg(2+)</name>
        <dbReference type="ChEBI" id="CHEBI:18420"/>
    </cofactor>
    <text evidence="16">Binds 1 Mg(2+) ion per subunit.</text>
</comment>
<dbReference type="NCBIfam" id="NF008074">
    <property type="entry name" value="PRK10811.1"/>
    <property type="match status" value="1"/>
</dbReference>
<dbReference type="AlphaFoldDB" id="A0A1M5KVS8"/>
<protein>
    <recommendedName>
        <fullName evidence="16">Ribonuclease E</fullName>
        <shortName evidence="16">RNase E</shortName>
        <ecNumber evidence="16">3.1.26.12</ecNumber>
    </recommendedName>
</protein>
<evidence type="ECO:0000313" key="19">
    <source>
        <dbReference type="EMBL" id="SHG56826.1"/>
    </source>
</evidence>
<keyword evidence="12 16" id="KW-0862">Zinc</keyword>
<feature type="compositionally biased region" description="Basic and acidic residues" evidence="17">
    <location>
        <begin position="658"/>
        <end position="672"/>
    </location>
</feature>
<keyword evidence="15 16" id="KW-0472">Membrane</keyword>
<keyword evidence="8 16" id="KW-0479">Metal-binding</keyword>
<dbReference type="PANTHER" id="PTHR30001:SF1">
    <property type="entry name" value="RIBONUCLEASE E_G-LIKE PROTEIN, CHLOROPLASTIC"/>
    <property type="match status" value="1"/>
</dbReference>
<keyword evidence="4 16" id="KW-0997">Cell inner membrane</keyword>
<gene>
    <name evidence="16" type="primary">rne</name>
    <name evidence="19" type="ORF">SAMN02745753_04141</name>
</gene>
<keyword evidence="3 16" id="KW-0963">Cytoplasm</keyword>
<proteinExistence type="inferred from homology"/>
<feature type="binding site" evidence="16">
    <location>
        <position position="406"/>
    </location>
    <ligand>
        <name>Zn(2+)</name>
        <dbReference type="ChEBI" id="CHEBI:29105"/>
        <note>ligand shared between dimeric partners</note>
    </ligand>
</feature>
<evidence type="ECO:0000256" key="13">
    <source>
        <dbReference type="ARBA" id="ARBA00022842"/>
    </source>
</evidence>
<evidence type="ECO:0000256" key="12">
    <source>
        <dbReference type="ARBA" id="ARBA00022833"/>
    </source>
</evidence>
<keyword evidence="6 16" id="KW-0819">tRNA processing</keyword>
<dbReference type="InterPro" id="IPR012340">
    <property type="entry name" value="NA-bd_OB-fold"/>
</dbReference>
<dbReference type="GO" id="GO:0000287">
    <property type="term" value="F:magnesium ion binding"/>
    <property type="evidence" value="ECO:0007669"/>
    <property type="project" value="UniProtKB-UniRule"/>
</dbReference>
<evidence type="ECO:0000256" key="10">
    <source>
        <dbReference type="ARBA" id="ARBA00022759"/>
    </source>
</evidence>
<comment type="subcellular location">
    <subcellularLocation>
        <location evidence="16">Cytoplasm</location>
    </subcellularLocation>
    <subcellularLocation>
        <location evidence="16">Cell inner membrane</location>
        <topology evidence="16">Peripheral membrane protein</topology>
        <orientation evidence="16">Cytoplasmic side</orientation>
    </subcellularLocation>
</comment>
<evidence type="ECO:0000256" key="1">
    <source>
        <dbReference type="ARBA" id="ARBA00005663"/>
    </source>
</evidence>
<evidence type="ECO:0000256" key="7">
    <source>
        <dbReference type="ARBA" id="ARBA00022722"/>
    </source>
</evidence>
<evidence type="ECO:0000256" key="15">
    <source>
        <dbReference type="ARBA" id="ARBA00023136"/>
    </source>
</evidence>
<dbReference type="FunFam" id="2.40.50.140:FF:000040">
    <property type="entry name" value="Ribonuclease E"/>
    <property type="match status" value="1"/>
</dbReference>
<dbReference type="PROSITE" id="PS50126">
    <property type="entry name" value="S1"/>
    <property type="match status" value="1"/>
</dbReference>
<comment type="similarity">
    <text evidence="1">Belongs to the RNase E/G family. RNase G subfamily.</text>
</comment>
<dbReference type="PANTHER" id="PTHR30001">
    <property type="entry name" value="RIBONUCLEASE"/>
    <property type="match status" value="1"/>
</dbReference>
<evidence type="ECO:0000256" key="16">
    <source>
        <dbReference type="HAMAP-Rule" id="MF_00970"/>
    </source>
</evidence>
<comment type="function">
    <text evidence="16">Endoribonuclease that plays a central role in RNA processing and decay. Required for the maturation of 5S and 16S rRNAs and the majority of tRNAs. Also involved in the degradation of most mRNAs.</text>
</comment>
<accession>A0A1M5KVS8</accession>
<dbReference type="HAMAP" id="MF_00970">
    <property type="entry name" value="RNase_E"/>
    <property type="match status" value="1"/>
</dbReference>
<evidence type="ECO:0000256" key="6">
    <source>
        <dbReference type="ARBA" id="ARBA00022694"/>
    </source>
</evidence>
<keyword evidence="13 16" id="KW-0460">Magnesium</keyword>